<feature type="transmembrane region" description="Helical" evidence="7">
    <location>
        <begin position="455"/>
        <end position="476"/>
    </location>
</feature>
<keyword evidence="5" id="KW-0325">Glycoprotein</keyword>
<dbReference type="InterPro" id="IPR050726">
    <property type="entry name" value="mGluR"/>
</dbReference>
<dbReference type="PROSITE" id="PS50259">
    <property type="entry name" value="G_PROTEIN_RECEP_F3_4"/>
    <property type="match status" value="1"/>
</dbReference>
<dbReference type="EMBL" id="JAAAUY010000003">
    <property type="protein sequence ID" value="KAF9338327.1"/>
    <property type="molecule type" value="Genomic_DNA"/>
</dbReference>
<reference evidence="9" key="1">
    <citation type="journal article" date="2020" name="Fungal Divers.">
        <title>Resolving the Mortierellaceae phylogeny through synthesis of multi-gene phylogenetics and phylogenomics.</title>
        <authorList>
            <person name="Vandepol N."/>
            <person name="Liber J."/>
            <person name="Desiro A."/>
            <person name="Na H."/>
            <person name="Kennedy M."/>
            <person name="Barry K."/>
            <person name="Grigoriev I.V."/>
            <person name="Miller A.N."/>
            <person name="O'Donnell K."/>
            <person name="Stajich J.E."/>
            <person name="Bonito G."/>
        </authorList>
    </citation>
    <scope>NUCLEOTIDE SEQUENCE</scope>
    <source>
        <strain evidence="9">NVP1</strain>
    </source>
</reference>
<feature type="region of interest" description="Disordered" evidence="6">
    <location>
        <begin position="864"/>
        <end position="885"/>
    </location>
</feature>
<organism evidence="9 10">
    <name type="scientific">Podila minutissima</name>
    <dbReference type="NCBI Taxonomy" id="64525"/>
    <lineage>
        <taxon>Eukaryota</taxon>
        <taxon>Fungi</taxon>
        <taxon>Fungi incertae sedis</taxon>
        <taxon>Mucoromycota</taxon>
        <taxon>Mortierellomycotina</taxon>
        <taxon>Mortierellomycetes</taxon>
        <taxon>Mortierellales</taxon>
        <taxon>Mortierellaceae</taxon>
        <taxon>Podila</taxon>
    </lineage>
</organism>
<feature type="transmembrane region" description="Helical" evidence="7">
    <location>
        <begin position="510"/>
        <end position="530"/>
    </location>
</feature>
<evidence type="ECO:0000256" key="5">
    <source>
        <dbReference type="ARBA" id="ARBA00023180"/>
    </source>
</evidence>
<dbReference type="Pfam" id="PF01094">
    <property type="entry name" value="ANF_receptor"/>
    <property type="match status" value="1"/>
</dbReference>
<evidence type="ECO:0000256" key="2">
    <source>
        <dbReference type="ARBA" id="ARBA00022692"/>
    </source>
</evidence>
<evidence type="ECO:0000256" key="7">
    <source>
        <dbReference type="SAM" id="Phobius"/>
    </source>
</evidence>
<evidence type="ECO:0000256" key="4">
    <source>
        <dbReference type="ARBA" id="ARBA00023136"/>
    </source>
</evidence>
<feature type="transmembrane region" description="Helical" evidence="7">
    <location>
        <begin position="346"/>
        <end position="370"/>
    </location>
</feature>
<comment type="subcellular location">
    <subcellularLocation>
        <location evidence="1">Membrane</location>
        <topology evidence="1">Multi-pass membrane protein</topology>
    </subcellularLocation>
</comment>
<evidence type="ECO:0000313" key="9">
    <source>
        <dbReference type="EMBL" id="KAF9338327.1"/>
    </source>
</evidence>
<keyword evidence="10" id="KW-1185">Reference proteome</keyword>
<name>A0A9P5SUJ2_9FUNG</name>
<evidence type="ECO:0000259" key="8">
    <source>
        <dbReference type="PROSITE" id="PS50259"/>
    </source>
</evidence>
<accession>A0A9P5SUJ2</accession>
<dbReference type="SUPFAM" id="SSF53822">
    <property type="entry name" value="Periplasmic binding protein-like I"/>
    <property type="match status" value="1"/>
</dbReference>
<comment type="caution">
    <text evidence="9">The sequence shown here is derived from an EMBL/GenBank/DDBJ whole genome shotgun (WGS) entry which is preliminary data.</text>
</comment>
<dbReference type="PANTHER" id="PTHR24060">
    <property type="entry name" value="METABOTROPIC GLUTAMATE RECEPTOR"/>
    <property type="match status" value="1"/>
</dbReference>
<dbReference type="InterPro" id="IPR028082">
    <property type="entry name" value="Peripla_BP_I"/>
</dbReference>
<dbReference type="CDD" id="cd15047">
    <property type="entry name" value="7tmC_GABA-B-like"/>
    <property type="match status" value="1"/>
</dbReference>
<feature type="compositionally biased region" description="Polar residues" evidence="6">
    <location>
        <begin position="869"/>
        <end position="881"/>
    </location>
</feature>
<evidence type="ECO:0000313" key="10">
    <source>
        <dbReference type="Proteomes" id="UP000696485"/>
    </source>
</evidence>
<feature type="region of interest" description="Disordered" evidence="6">
    <location>
        <begin position="985"/>
        <end position="1009"/>
    </location>
</feature>
<keyword evidence="3 7" id="KW-1133">Transmembrane helix</keyword>
<dbReference type="InterPro" id="IPR017978">
    <property type="entry name" value="GPCR_3_C"/>
</dbReference>
<feature type="region of interest" description="Disordered" evidence="6">
    <location>
        <begin position="921"/>
        <end position="973"/>
    </location>
</feature>
<proteinExistence type="predicted"/>
<feature type="transmembrane region" description="Helical" evidence="7">
    <location>
        <begin position="545"/>
        <end position="566"/>
    </location>
</feature>
<feature type="transmembrane region" description="Helical" evidence="7">
    <location>
        <begin position="382"/>
        <end position="401"/>
    </location>
</feature>
<sequence length="1009" mass="112944">MAVEDINAEKMLPASDALSSKILYNYFIRTVSTTEVLAQQYLDYIRLMGWRRLGIIYSDDSYGRSLNKDLTRFAHDYGVTITLSDAIYIPHTDRDDIYSTLQSIRQAGSYINMIATTDTAVMRSIHEIYLAGMHQLPYVWLTPSNLEESIHEVYGALHAADFDGLVMMAPQQVLSENPHYIKFQKKWANLDPVLYPGAGVDEDLIHAEARAYSCVRMLALGYQKDIKLARARGVSEQYILQELLTGSYPRTIGNLSANLFSTLEYDGPAGRIQMDTSGNTVSVGAMFFQLKQGNAVVVAKTLPWHETRSQKVVITGTQYWPHLRVGSVPKDSPPWVLQNIEWTDPVALVMMAIIGLGMITSLVFIGIVIWKRNNPVIKASSAFFCVLELVGIMIGYAVVPMRIGTFSDFSCAALSIILTLGLSILLGSLVVKNLRIYRIFNNVFQSKYAISDRKLFRQLVVIVFIFTLSPIMYAMVVKPRVWYISMGPTKAAYACVRTNTHIPNVGKPTYGAISLLPILLLLAVAGFLAYQTQNVSSRWNESRQIIYTIYTMLLTFTIFLPTMFLANDQFRVTLVTQNIVVLFALTMSLLILFVPKLVLMRRLEHETEESPEAHATPWGPEGRRSGGLLVLQSQDQSGPSSGKLAPFQSSVPDDPDRERRKSSSTISPPIPLQSTPFTRESDGDAQGVDTAAQSIARNTQVEGDADSLNRERTQSAGMMSMQSGTIFDSNVDSACDLGVYSFGPSDDTQMVPVQVEYRGWFYRSKKSWKLKRFILVSSLATVILSDEARTTLKTYIYTRVTSITEPGHYYLYVTCLDYSRLKIEFPNELARDQWLIAFDAPSKETADATLPTIARRLSMRARLKAPRTLSRNQSRTPQRVSNDYDLYHDTHATSEITPNCTSNIKPSFSLAASSSALDRTDSHLQRVSSAPDNVHPTTEYSMDRLNGESSNSATPAAFPPSAQPPFQVSEHSDREFSFLDALRMEETDPTEIPDPRRARSGFLTKMFRS</sequence>
<feature type="domain" description="G-protein coupled receptors family 3 profile" evidence="8">
    <location>
        <begin position="346"/>
        <end position="600"/>
    </location>
</feature>
<feature type="region of interest" description="Disordered" evidence="6">
    <location>
        <begin position="632"/>
        <end position="688"/>
    </location>
</feature>
<keyword evidence="2 7" id="KW-0812">Transmembrane</keyword>
<dbReference type="GO" id="GO:0004930">
    <property type="term" value="F:G protein-coupled receptor activity"/>
    <property type="evidence" value="ECO:0007669"/>
    <property type="project" value="InterPro"/>
</dbReference>
<gene>
    <name evidence="9" type="ORF">BG006_005309</name>
</gene>
<evidence type="ECO:0000256" key="1">
    <source>
        <dbReference type="ARBA" id="ARBA00004141"/>
    </source>
</evidence>
<feature type="transmembrane region" description="Helical" evidence="7">
    <location>
        <begin position="413"/>
        <end position="434"/>
    </location>
</feature>
<dbReference type="InterPro" id="IPR001828">
    <property type="entry name" value="ANF_lig-bd_rcpt"/>
</dbReference>
<keyword evidence="4 7" id="KW-0472">Membrane</keyword>
<dbReference type="Gene3D" id="3.40.50.2300">
    <property type="match status" value="2"/>
</dbReference>
<feature type="transmembrane region" description="Helical" evidence="7">
    <location>
        <begin position="572"/>
        <end position="594"/>
    </location>
</feature>
<feature type="compositionally biased region" description="Polar residues" evidence="6">
    <location>
        <begin position="663"/>
        <end position="678"/>
    </location>
</feature>
<protein>
    <recommendedName>
        <fullName evidence="8">G-protein coupled receptors family 3 profile domain-containing protein</fullName>
    </recommendedName>
</protein>
<evidence type="ECO:0000256" key="6">
    <source>
        <dbReference type="SAM" id="MobiDB-lite"/>
    </source>
</evidence>
<dbReference type="Pfam" id="PF00003">
    <property type="entry name" value="7tm_3"/>
    <property type="match status" value="1"/>
</dbReference>
<dbReference type="AlphaFoldDB" id="A0A9P5SUJ2"/>
<evidence type="ECO:0000256" key="3">
    <source>
        <dbReference type="ARBA" id="ARBA00022989"/>
    </source>
</evidence>
<dbReference type="Proteomes" id="UP000696485">
    <property type="component" value="Unassembled WGS sequence"/>
</dbReference>
<dbReference type="GO" id="GO:0016020">
    <property type="term" value="C:membrane"/>
    <property type="evidence" value="ECO:0007669"/>
    <property type="project" value="UniProtKB-SubCell"/>
</dbReference>
<feature type="compositionally biased region" description="Polar residues" evidence="6">
    <location>
        <begin position="925"/>
        <end position="940"/>
    </location>
</feature>